<proteinExistence type="predicted"/>
<gene>
    <name evidence="1" type="ordered locus">Sph21_4944</name>
</gene>
<sequence>MHFLLSSVPVNVSIIVLFFYIEHCTPDGWISRSLNVRRKQNSFLTKLIDVLEIIRNRSNGVRTNFSQIVRSNFFVTKIACLTGTRKL</sequence>
<dbReference type="AlphaFoldDB" id="F4C9R4"/>
<dbReference type="STRING" id="743722.Sph21_4944"/>
<evidence type="ECO:0000313" key="1">
    <source>
        <dbReference type="EMBL" id="ADZ81449.1"/>
    </source>
</evidence>
<dbReference type="KEGG" id="shg:Sph21_4944"/>
<dbReference type="HOGENOM" id="CLU_2481701_0_0_10"/>
<reference evidence="1" key="1">
    <citation type="submission" date="2011-03" db="EMBL/GenBank/DDBJ databases">
        <title>Complete sequence of Sphingobacterium sp. 21.</title>
        <authorList>
            <consortium name="US DOE Joint Genome Institute"/>
            <person name="Lucas S."/>
            <person name="Copeland A."/>
            <person name="Lapidus A."/>
            <person name="Cheng J.-F."/>
            <person name="Goodwin L."/>
            <person name="Pitluck S."/>
            <person name="Davenport K."/>
            <person name="Detter J.C."/>
            <person name="Han C."/>
            <person name="Tapia R."/>
            <person name="Land M."/>
            <person name="Hauser L."/>
            <person name="Kyrpides N."/>
            <person name="Ivanova N."/>
            <person name="Ovchinnikova G."/>
            <person name="Pagani I."/>
            <person name="Siebers A.K."/>
            <person name="Allgaier M."/>
            <person name="Thelen M.P."/>
            <person name="Hugenholtz P."/>
            <person name="Woyke T."/>
        </authorList>
    </citation>
    <scope>NUCLEOTIDE SEQUENCE</scope>
    <source>
        <strain evidence="1">21</strain>
    </source>
</reference>
<accession>F4C9R4</accession>
<organism evidence="1">
    <name type="scientific">Sphingobacterium sp. (strain 21)</name>
    <dbReference type="NCBI Taxonomy" id="743722"/>
    <lineage>
        <taxon>Bacteria</taxon>
        <taxon>Pseudomonadati</taxon>
        <taxon>Bacteroidota</taxon>
        <taxon>Sphingobacteriia</taxon>
        <taxon>Sphingobacteriales</taxon>
        <taxon>Sphingobacteriaceae</taxon>
        <taxon>Sphingobacterium</taxon>
    </lineage>
</organism>
<name>F4C9R4_SPHS2</name>
<protein>
    <submittedName>
        <fullName evidence="1">Uncharacterized protein</fullName>
    </submittedName>
</protein>
<dbReference type="EMBL" id="CP002584">
    <property type="protein sequence ID" value="ADZ81449.1"/>
    <property type="molecule type" value="Genomic_DNA"/>
</dbReference>